<dbReference type="AlphaFoldDB" id="A0A4Y2D9A6"/>
<reference evidence="1 2" key="1">
    <citation type="journal article" date="2019" name="Sci. Rep.">
        <title>Orb-weaving spider Araneus ventricosus genome elucidates the spidroin gene catalogue.</title>
        <authorList>
            <person name="Kono N."/>
            <person name="Nakamura H."/>
            <person name="Ohtoshi R."/>
            <person name="Moran D.A.P."/>
            <person name="Shinohara A."/>
            <person name="Yoshida Y."/>
            <person name="Fujiwara M."/>
            <person name="Mori M."/>
            <person name="Tomita M."/>
            <person name="Arakawa K."/>
        </authorList>
    </citation>
    <scope>NUCLEOTIDE SEQUENCE [LARGE SCALE GENOMIC DNA]</scope>
</reference>
<protein>
    <submittedName>
        <fullName evidence="1">Uncharacterized protein</fullName>
    </submittedName>
</protein>
<keyword evidence="2" id="KW-1185">Reference proteome</keyword>
<evidence type="ECO:0000313" key="2">
    <source>
        <dbReference type="Proteomes" id="UP000499080"/>
    </source>
</evidence>
<dbReference type="Proteomes" id="UP000499080">
    <property type="component" value="Unassembled WGS sequence"/>
</dbReference>
<dbReference type="EMBL" id="BGPR01000316">
    <property type="protein sequence ID" value="GBM12578.1"/>
    <property type="molecule type" value="Genomic_DNA"/>
</dbReference>
<gene>
    <name evidence="1" type="ORF">AVEN_146764_1</name>
</gene>
<evidence type="ECO:0000313" key="1">
    <source>
        <dbReference type="EMBL" id="GBM12578.1"/>
    </source>
</evidence>
<proteinExistence type="predicted"/>
<organism evidence="1 2">
    <name type="scientific">Araneus ventricosus</name>
    <name type="common">Orbweaver spider</name>
    <name type="synonym">Epeira ventricosa</name>
    <dbReference type="NCBI Taxonomy" id="182803"/>
    <lineage>
        <taxon>Eukaryota</taxon>
        <taxon>Metazoa</taxon>
        <taxon>Ecdysozoa</taxon>
        <taxon>Arthropoda</taxon>
        <taxon>Chelicerata</taxon>
        <taxon>Arachnida</taxon>
        <taxon>Araneae</taxon>
        <taxon>Araneomorphae</taxon>
        <taxon>Entelegynae</taxon>
        <taxon>Araneoidea</taxon>
        <taxon>Araneidae</taxon>
        <taxon>Araneus</taxon>
    </lineage>
</organism>
<comment type="caution">
    <text evidence="1">The sequence shown here is derived from an EMBL/GenBank/DDBJ whole genome shotgun (WGS) entry which is preliminary data.</text>
</comment>
<sequence length="115" mass="13091">MILISLKSCSLDQGLGCSRSFLGIYCRSESDVPTTHALSTTVPKNCTKSSTRWLSISEHLPIFHRSDRVTLKTLEQKRFFAAPQREIKPTLEIEHQISGHKNRGIYMMSRLKVSK</sequence>
<name>A0A4Y2D9A6_ARAVE</name>
<accession>A0A4Y2D9A6</accession>